<feature type="compositionally biased region" description="Basic and acidic residues" evidence="10">
    <location>
        <begin position="253"/>
        <end position="265"/>
    </location>
</feature>
<keyword evidence="6 9" id="KW-0010">Activator</keyword>
<keyword evidence="8 9" id="KW-0539">Nucleus</keyword>
<dbReference type="Proteomes" id="UP000797356">
    <property type="component" value="Chromosome 2"/>
</dbReference>
<feature type="domain" description="Floricaula/Leafy protein SAM" evidence="11">
    <location>
        <begin position="54"/>
        <end position="128"/>
    </location>
</feature>
<evidence type="ECO:0000256" key="1">
    <source>
        <dbReference type="ARBA" id="ARBA00004123"/>
    </source>
</evidence>
<dbReference type="PANTHER" id="PTHR36079">
    <property type="entry name" value="PROTEIN LEAFY"/>
    <property type="match status" value="1"/>
</dbReference>
<reference evidence="13" key="2">
    <citation type="submission" date="2019-07" db="EMBL/GenBank/DDBJ databases">
        <authorList>
            <person name="Yang Y."/>
            <person name="Bocs S."/>
            <person name="Baudouin L."/>
        </authorList>
    </citation>
    <scope>NUCLEOTIDE SEQUENCE</scope>
    <source>
        <tissue evidence="13">Spear leaf of Hainan Tall coconut</tissue>
    </source>
</reference>
<dbReference type="InterPro" id="IPR038276">
    <property type="entry name" value="Floricaula/leafy_C_sf"/>
</dbReference>
<dbReference type="PANTHER" id="PTHR36079:SF1">
    <property type="entry name" value="PROTEIN LEAFY"/>
    <property type="match status" value="1"/>
</dbReference>
<keyword evidence="14" id="KW-1185">Reference proteome</keyword>
<dbReference type="InterPro" id="IPR035209">
    <property type="entry name" value="FLO/LFY_C"/>
</dbReference>
<proteinExistence type="inferred from homology"/>
<evidence type="ECO:0000313" key="13">
    <source>
        <dbReference type="EMBL" id="KAG1331611.1"/>
    </source>
</evidence>
<evidence type="ECO:0000256" key="3">
    <source>
        <dbReference type="ARBA" id="ARBA00022473"/>
    </source>
</evidence>
<sequence>MDPGDAFSANIFKWDPPAPPPCRSMEPTPAAVEEGEEPQQRQERRGGEECQPRELGEVFAGYGVRYATVARLGELGFTASTLVGMTEGEVEEVLSALAHLFRWDLLLGERYGIKAALRAERRRLLDHHQAMLFLRHDHHHQPSAGVDDDARRRMLLLNSPGHLHHNLGGFNHALDALSQEGLSEEPVQQEREAAASGGEANNDDGRAKQRRSTKKSKAKKKNRRKNKKKKQRSSPEEEEEEEDGWGTGGSEEGSERSVVERQREHPFIVTEPGEVARAKKNGLDYLFHLYEQCRHFLLQVQSLAKERGDKCPTKVTNQVFRYAKKVGASYINKPKMRHYVHCYALHCLDEEASNALRRAYKERGENVGAWRQACYKPLVAISARHGWDIDAVFNAHPRLSIWYVPTKLRQLCHLARSNAAASSSVLGATSSDGLPPPPPMF</sequence>
<keyword evidence="4 9" id="KW-0805">Transcription regulation</keyword>
<evidence type="ECO:0000256" key="7">
    <source>
        <dbReference type="ARBA" id="ARBA00023163"/>
    </source>
</evidence>
<dbReference type="Pfam" id="PF17538">
    <property type="entry name" value="C_LFY_FLO"/>
    <property type="match status" value="1"/>
</dbReference>
<dbReference type="InterPro" id="IPR035079">
    <property type="entry name" value="LFY_SAM"/>
</dbReference>
<feature type="compositionally biased region" description="Basic and acidic residues" evidence="10">
    <location>
        <begin position="38"/>
        <end position="50"/>
    </location>
</feature>
<dbReference type="GO" id="GO:0006355">
    <property type="term" value="P:regulation of DNA-templated transcription"/>
    <property type="evidence" value="ECO:0007669"/>
    <property type="project" value="UniProtKB-UniRule"/>
</dbReference>
<feature type="domain" description="Floricaula/leafy DNA-binding C-terminal" evidence="12">
    <location>
        <begin position="257"/>
        <end position="420"/>
    </location>
</feature>
<gene>
    <name evidence="13" type="ORF">COCNU_02G015790</name>
</gene>
<evidence type="ECO:0000313" key="14">
    <source>
        <dbReference type="Proteomes" id="UP000797356"/>
    </source>
</evidence>
<organism evidence="13 14">
    <name type="scientific">Cocos nucifera</name>
    <name type="common">Coconut palm</name>
    <dbReference type="NCBI Taxonomy" id="13894"/>
    <lineage>
        <taxon>Eukaryota</taxon>
        <taxon>Viridiplantae</taxon>
        <taxon>Streptophyta</taxon>
        <taxon>Embryophyta</taxon>
        <taxon>Tracheophyta</taxon>
        <taxon>Spermatophyta</taxon>
        <taxon>Magnoliopsida</taxon>
        <taxon>Liliopsida</taxon>
        <taxon>Arecaceae</taxon>
        <taxon>Arecoideae</taxon>
        <taxon>Cocoseae</taxon>
        <taxon>Attaleinae</taxon>
        <taxon>Cocos</taxon>
    </lineage>
</organism>
<evidence type="ECO:0000259" key="11">
    <source>
        <dbReference type="Pfam" id="PF01698"/>
    </source>
</evidence>
<evidence type="ECO:0000259" key="12">
    <source>
        <dbReference type="Pfam" id="PF17538"/>
    </source>
</evidence>
<keyword evidence="3" id="KW-0217">Developmental protein</keyword>
<keyword evidence="7 9" id="KW-0804">Transcription</keyword>
<dbReference type="InterPro" id="IPR002910">
    <property type="entry name" value="FLO_LFY"/>
</dbReference>
<comment type="function">
    <text evidence="9">Probable transcription factor.</text>
</comment>
<reference evidence="13" key="1">
    <citation type="journal article" date="2017" name="Gigascience">
        <title>The genome draft of coconut (Cocos nucifera).</title>
        <authorList>
            <person name="Xiao Y."/>
            <person name="Xu P."/>
            <person name="Fan H."/>
            <person name="Baudouin L."/>
            <person name="Xia W."/>
            <person name="Bocs S."/>
            <person name="Xu J."/>
            <person name="Li Q."/>
            <person name="Guo A."/>
            <person name="Zhou L."/>
            <person name="Li J."/>
            <person name="Wu Y."/>
            <person name="Ma Z."/>
            <person name="Armero A."/>
            <person name="Issali A.E."/>
            <person name="Liu N."/>
            <person name="Peng M."/>
            <person name="Yang Y."/>
        </authorList>
    </citation>
    <scope>NUCLEOTIDE SEQUENCE</scope>
    <source>
        <tissue evidence="13">Spear leaf of Hainan Tall coconut</tissue>
    </source>
</reference>
<evidence type="ECO:0000256" key="2">
    <source>
        <dbReference type="ARBA" id="ARBA00009383"/>
    </source>
</evidence>
<keyword evidence="5 9" id="KW-0238">DNA-binding</keyword>
<dbReference type="OrthoDB" id="1875842at2759"/>
<evidence type="ECO:0000256" key="5">
    <source>
        <dbReference type="ARBA" id="ARBA00023125"/>
    </source>
</evidence>
<dbReference type="EMBL" id="CM017873">
    <property type="protein sequence ID" value="KAG1331611.1"/>
    <property type="molecule type" value="Genomic_DNA"/>
</dbReference>
<dbReference type="GO" id="GO:0010074">
    <property type="term" value="P:maintenance of meristem identity"/>
    <property type="evidence" value="ECO:0007669"/>
    <property type="project" value="UniProtKB-ARBA"/>
</dbReference>
<dbReference type="GO" id="GO:0005634">
    <property type="term" value="C:nucleus"/>
    <property type="evidence" value="ECO:0007669"/>
    <property type="project" value="UniProtKB-SubCell"/>
</dbReference>
<evidence type="ECO:0000256" key="8">
    <source>
        <dbReference type="ARBA" id="ARBA00023242"/>
    </source>
</evidence>
<feature type="region of interest" description="Disordered" evidence="10">
    <location>
        <begin position="181"/>
        <end position="265"/>
    </location>
</feature>
<evidence type="ECO:0000256" key="6">
    <source>
        <dbReference type="ARBA" id="ARBA00023159"/>
    </source>
</evidence>
<comment type="caution">
    <text evidence="13">The sequence shown here is derived from an EMBL/GenBank/DDBJ whole genome shotgun (WGS) entry which is preliminary data.</text>
</comment>
<accession>A0A8K0MXE2</accession>
<dbReference type="GO" id="GO:0003677">
    <property type="term" value="F:DNA binding"/>
    <property type="evidence" value="ECO:0007669"/>
    <property type="project" value="UniProtKB-UniRule"/>
</dbReference>
<dbReference type="Gene3D" id="1.10.4180.10">
    <property type="entry name" value="Protein LEAFY"/>
    <property type="match status" value="1"/>
</dbReference>
<name>A0A8K0MXE2_COCNU</name>
<comment type="similarity">
    <text evidence="2 9">Belongs to the FLO/LFY family.</text>
</comment>
<feature type="region of interest" description="Disordered" evidence="10">
    <location>
        <begin position="1"/>
        <end position="50"/>
    </location>
</feature>
<feature type="compositionally biased region" description="Basic residues" evidence="10">
    <location>
        <begin position="208"/>
        <end position="232"/>
    </location>
</feature>
<protein>
    <recommendedName>
        <fullName evidence="9">Floricaula/leafy-like transcription factor</fullName>
    </recommendedName>
</protein>
<comment type="subcellular location">
    <subcellularLocation>
        <location evidence="1 9">Nucleus</location>
    </subcellularLocation>
</comment>
<dbReference type="FunFam" id="1.10.4180.10:FF:000001">
    <property type="entry name" value="Transcription factor floricaula/leafy"/>
    <property type="match status" value="1"/>
</dbReference>
<dbReference type="Pfam" id="PF01698">
    <property type="entry name" value="SAM_LFY"/>
    <property type="match status" value="1"/>
</dbReference>
<dbReference type="AlphaFoldDB" id="A0A8K0MXE2"/>
<evidence type="ECO:0000256" key="9">
    <source>
        <dbReference type="RuleBase" id="RU366064"/>
    </source>
</evidence>
<evidence type="ECO:0000256" key="10">
    <source>
        <dbReference type="SAM" id="MobiDB-lite"/>
    </source>
</evidence>
<evidence type="ECO:0000256" key="4">
    <source>
        <dbReference type="ARBA" id="ARBA00023015"/>
    </source>
</evidence>